<dbReference type="OrthoDB" id="60033at2759"/>
<organism evidence="2 3">
    <name type="scientific">Puccinia striiformis f. sp. tritici PST-78</name>
    <dbReference type="NCBI Taxonomy" id="1165861"/>
    <lineage>
        <taxon>Eukaryota</taxon>
        <taxon>Fungi</taxon>
        <taxon>Dikarya</taxon>
        <taxon>Basidiomycota</taxon>
        <taxon>Pucciniomycotina</taxon>
        <taxon>Pucciniomycetes</taxon>
        <taxon>Pucciniales</taxon>
        <taxon>Pucciniaceae</taxon>
        <taxon>Puccinia</taxon>
    </lineage>
</organism>
<evidence type="ECO:0000256" key="1">
    <source>
        <dbReference type="SAM" id="MobiDB-lite"/>
    </source>
</evidence>
<name>A0A0L0VKY4_9BASI</name>
<feature type="compositionally biased region" description="Basic and acidic residues" evidence="1">
    <location>
        <begin position="138"/>
        <end position="148"/>
    </location>
</feature>
<sequence length="180" mass="20458">MRSVAVPPQLNKYDFWEIKITFTPTSTVPPSGGSLQWEFHHPYFRADTMFEVDNVKQKKLTSSTTDTSKINETCTTKVVERTEDILNCLMTHQIQTSSALNKLVEESANLCIELDQAYIQLNRQQIRIDLLLNQSISPKEDSSKDKTTHSNNKSQVMSESNTYYLNNSTSSSTLVAKTKE</sequence>
<dbReference type="Proteomes" id="UP000054564">
    <property type="component" value="Unassembled WGS sequence"/>
</dbReference>
<evidence type="ECO:0000313" key="2">
    <source>
        <dbReference type="EMBL" id="KNE99664.1"/>
    </source>
</evidence>
<dbReference type="AlphaFoldDB" id="A0A0L0VKY4"/>
<feature type="compositionally biased region" description="Low complexity" evidence="1">
    <location>
        <begin position="160"/>
        <end position="174"/>
    </location>
</feature>
<accession>A0A0L0VKY4</accession>
<reference evidence="3" key="1">
    <citation type="submission" date="2014-03" db="EMBL/GenBank/DDBJ databases">
        <title>The Genome Sequence of Puccinia striiformis f. sp. tritici PST-78.</title>
        <authorList>
            <consortium name="The Broad Institute Genome Sequencing Platform"/>
            <person name="Cuomo C."/>
            <person name="Hulbert S."/>
            <person name="Chen X."/>
            <person name="Walker B."/>
            <person name="Young S.K."/>
            <person name="Zeng Q."/>
            <person name="Gargeya S."/>
            <person name="Fitzgerald M."/>
            <person name="Haas B."/>
            <person name="Abouelleil A."/>
            <person name="Alvarado L."/>
            <person name="Arachchi H.M."/>
            <person name="Berlin A.M."/>
            <person name="Chapman S.B."/>
            <person name="Goldberg J."/>
            <person name="Griggs A."/>
            <person name="Gujja S."/>
            <person name="Hansen M."/>
            <person name="Howarth C."/>
            <person name="Imamovic A."/>
            <person name="Larimer J."/>
            <person name="McCowan C."/>
            <person name="Montmayeur A."/>
            <person name="Murphy C."/>
            <person name="Neiman D."/>
            <person name="Pearson M."/>
            <person name="Priest M."/>
            <person name="Roberts A."/>
            <person name="Saif S."/>
            <person name="Shea T."/>
            <person name="Sisk P."/>
            <person name="Sykes S."/>
            <person name="Wortman J."/>
            <person name="Nusbaum C."/>
            <person name="Birren B."/>
        </authorList>
    </citation>
    <scope>NUCLEOTIDE SEQUENCE [LARGE SCALE GENOMIC DNA]</scope>
    <source>
        <strain evidence="3">race PST-78</strain>
    </source>
</reference>
<proteinExistence type="predicted"/>
<comment type="caution">
    <text evidence="2">The sequence shown here is derived from an EMBL/GenBank/DDBJ whole genome shotgun (WGS) entry which is preliminary data.</text>
</comment>
<dbReference type="STRING" id="1165861.A0A0L0VKY4"/>
<feature type="region of interest" description="Disordered" evidence="1">
    <location>
        <begin position="138"/>
        <end position="180"/>
    </location>
</feature>
<protein>
    <submittedName>
        <fullName evidence="2">Uncharacterized protein</fullName>
    </submittedName>
</protein>
<keyword evidence="3" id="KW-1185">Reference proteome</keyword>
<feature type="compositionally biased region" description="Polar residues" evidence="1">
    <location>
        <begin position="149"/>
        <end position="159"/>
    </location>
</feature>
<dbReference type="EMBL" id="AJIL01000044">
    <property type="protein sequence ID" value="KNE99664.1"/>
    <property type="molecule type" value="Genomic_DNA"/>
</dbReference>
<gene>
    <name evidence="2" type="ORF">PSTG_07157</name>
</gene>
<evidence type="ECO:0000313" key="3">
    <source>
        <dbReference type="Proteomes" id="UP000054564"/>
    </source>
</evidence>